<dbReference type="GO" id="GO:0006388">
    <property type="term" value="P:tRNA splicing, via endonucleolytic cleavage and ligation"/>
    <property type="evidence" value="ECO:0007669"/>
    <property type="project" value="UniProtKB-UniRule"/>
</dbReference>
<dbReference type="Gene3D" id="3.20.170.30">
    <property type="match status" value="1"/>
</dbReference>
<dbReference type="PANTHER" id="PTHR12684:SF2">
    <property type="entry name" value="TRNA 2'-PHOSPHOTRANSFERASE 1"/>
    <property type="match status" value="1"/>
</dbReference>
<organism evidence="6 7">
    <name type="scientific">Neolewinella lacunae</name>
    <dbReference type="NCBI Taxonomy" id="1517758"/>
    <lineage>
        <taxon>Bacteria</taxon>
        <taxon>Pseudomonadati</taxon>
        <taxon>Bacteroidota</taxon>
        <taxon>Saprospiria</taxon>
        <taxon>Saprospirales</taxon>
        <taxon>Lewinellaceae</taxon>
        <taxon>Neolewinella</taxon>
    </lineage>
</organism>
<comment type="caution">
    <text evidence="6">The sequence shown here is derived from an EMBL/GenBank/DDBJ whole genome shotgun (WGS) entry which is preliminary data.</text>
</comment>
<evidence type="ECO:0000313" key="6">
    <source>
        <dbReference type="EMBL" id="MBC6994932.1"/>
    </source>
</evidence>
<dbReference type="Proteomes" id="UP000650081">
    <property type="component" value="Unassembled WGS sequence"/>
</dbReference>
<evidence type="ECO:0000256" key="2">
    <source>
        <dbReference type="ARBA" id="ARBA00022679"/>
    </source>
</evidence>
<comment type="function">
    <text evidence="4 5">Removes the 2'-phosphate from RNA via an intermediate in which the phosphate is ADP-ribosylated by NAD followed by a presumed transesterification to release the RNA and generate ADP-ribose 1''-2''-cyclic phosphate (APPR&gt;P). May function as an ADP-ribosylase.</text>
</comment>
<accession>A0A923TDK2</accession>
<reference evidence="6" key="1">
    <citation type="submission" date="2020-08" db="EMBL/GenBank/DDBJ databases">
        <title>Lewinella bacteria from marine environments.</title>
        <authorList>
            <person name="Zhong Y."/>
        </authorList>
    </citation>
    <scope>NUCLEOTIDE SEQUENCE</scope>
    <source>
        <strain evidence="6">KCTC 42187</strain>
    </source>
</reference>
<comment type="similarity">
    <text evidence="1 5">Belongs to the KptA/TPT1 family.</text>
</comment>
<dbReference type="Pfam" id="PF01885">
    <property type="entry name" value="PTS_2-RNA"/>
    <property type="match status" value="1"/>
</dbReference>
<dbReference type="InterPro" id="IPR022928">
    <property type="entry name" value="RNA_2'-PTrans_KptA"/>
</dbReference>
<dbReference type="GO" id="GO:0003950">
    <property type="term" value="F:NAD+ poly-ADP-ribosyltransferase activity"/>
    <property type="evidence" value="ECO:0007669"/>
    <property type="project" value="InterPro"/>
</dbReference>
<evidence type="ECO:0000256" key="3">
    <source>
        <dbReference type="ARBA" id="ARBA00023027"/>
    </source>
</evidence>
<protein>
    <recommendedName>
        <fullName evidence="5">Probable RNA 2'-phosphotransferase</fullName>
        <ecNumber evidence="5">2.7.1.-</ecNumber>
    </recommendedName>
</protein>
<name>A0A923TDK2_9BACT</name>
<keyword evidence="3 5" id="KW-0520">NAD</keyword>
<dbReference type="EMBL" id="JACSIT010000113">
    <property type="protein sequence ID" value="MBC6994932.1"/>
    <property type="molecule type" value="Genomic_DNA"/>
</dbReference>
<evidence type="ECO:0000313" key="7">
    <source>
        <dbReference type="Proteomes" id="UP000650081"/>
    </source>
</evidence>
<keyword evidence="2 5" id="KW-0808">Transferase</keyword>
<dbReference type="PANTHER" id="PTHR12684">
    <property type="entry name" value="PUTATIVE PHOSPHOTRANSFERASE"/>
    <property type="match status" value="1"/>
</dbReference>
<gene>
    <name evidence="5" type="primary">kptA</name>
    <name evidence="6" type="ORF">H9S92_12205</name>
</gene>
<evidence type="ECO:0000256" key="5">
    <source>
        <dbReference type="HAMAP-Rule" id="MF_00299"/>
    </source>
</evidence>
<dbReference type="InterPro" id="IPR042080">
    <property type="entry name" value="RNA_2'-PTrans_N"/>
</dbReference>
<evidence type="ECO:0000256" key="1">
    <source>
        <dbReference type="ARBA" id="ARBA00009836"/>
    </source>
</evidence>
<keyword evidence="7" id="KW-1185">Reference proteome</keyword>
<dbReference type="RefSeq" id="WP_187466994.1">
    <property type="nucleotide sequence ID" value="NZ_JAUFQK010000019.1"/>
</dbReference>
<dbReference type="AlphaFoldDB" id="A0A923TDK2"/>
<dbReference type="GO" id="GO:0000215">
    <property type="term" value="F:tRNA 2'-phosphotransferase activity"/>
    <property type="evidence" value="ECO:0007669"/>
    <property type="project" value="TreeGrafter"/>
</dbReference>
<dbReference type="Gene3D" id="1.10.10.970">
    <property type="entry name" value="RNA 2'-phosphotransferase, Tpt1/KptA family, N-terminal domain"/>
    <property type="match status" value="1"/>
</dbReference>
<dbReference type="SUPFAM" id="SSF56399">
    <property type="entry name" value="ADP-ribosylation"/>
    <property type="match status" value="1"/>
</dbReference>
<sequence length="184" mass="20975">MISDKQLIRLSKFLSLVLRHKPETIGIRLDPNGWTDVGELIEKSNGHGILFDREILNYIVSTNSKKRFAFNETLDKIRASQGHSVEIELGYTNQKPPEILFHGTGEKSVPSIMATGLEKRNRQHVHLSSDFGTAVEVGKRHGKPYVFKVLAEQMYNDNFQFFISDNGVWLTDSVPTKYLKQDEV</sequence>
<dbReference type="InterPro" id="IPR002745">
    <property type="entry name" value="Ptrans_KptA/Tpt1"/>
</dbReference>
<proteinExistence type="inferred from homology"/>
<dbReference type="HAMAP" id="MF_00299">
    <property type="entry name" value="KptA"/>
    <property type="match status" value="1"/>
</dbReference>
<dbReference type="NCBIfam" id="NF002014">
    <property type="entry name" value="PRK00819.1-4"/>
    <property type="match status" value="1"/>
</dbReference>
<dbReference type="EC" id="2.7.1.-" evidence="5"/>
<evidence type="ECO:0000256" key="4">
    <source>
        <dbReference type="ARBA" id="ARBA00025212"/>
    </source>
</evidence>
<dbReference type="InterPro" id="IPR042081">
    <property type="entry name" value="RNA_2'-PTrans_C"/>
</dbReference>